<evidence type="ECO:0000256" key="9">
    <source>
        <dbReference type="ARBA" id="ARBA00048692"/>
    </source>
</evidence>
<keyword evidence="11" id="KW-1185">Reference proteome</keyword>
<evidence type="ECO:0000256" key="5">
    <source>
        <dbReference type="ARBA" id="ARBA00031529"/>
    </source>
</evidence>
<name>A0ABN6M8R3_9BACT</name>
<evidence type="ECO:0000256" key="3">
    <source>
        <dbReference type="ARBA" id="ARBA00012454"/>
    </source>
</evidence>
<evidence type="ECO:0000256" key="4">
    <source>
        <dbReference type="ARBA" id="ARBA00024929"/>
    </source>
</evidence>
<dbReference type="CDD" id="cd00561">
    <property type="entry name" value="CobA_ACA"/>
    <property type="match status" value="1"/>
</dbReference>
<comment type="function">
    <text evidence="4">Required for both de novo synthesis of the corrin ring for the assimilation of exogenous corrinoids. Participates in the adenosylation of a variety of incomplete and complete corrinoids.</text>
</comment>
<proteinExistence type="inferred from homology"/>
<dbReference type="NCBIfam" id="TIGR00708">
    <property type="entry name" value="cobA"/>
    <property type="match status" value="1"/>
</dbReference>
<dbReference type="Gene3D" id="3.40.50.300">
    <property type="entry name" value="P-loop containing nucleotide triphosphate hydrolases"/>
    <property type="match status" value="1"/>
</dbReference>
<evidence type="ECO:0000313" key="10">
    <source>
        <dbReference type="EMBL" id="BDD88434.1"/>
    </source>
</evidence>
<dbReference type="Proteomes" id="UP000830055">
    <property type="component" value="Chromosome"/>
</dbReference>
<dbReference type="RefSeq" id="WP_284151802.1">
    <property type="nucleotide sequence ID" value="NZ_AP025516.1"/>
</dbReference>
<dbReference type="InterPro" id="IPR003724">
    <property type="entry name" value="CblAdoTrfase_CobA"/>
</dbReference>
<comment type="catalytic activity">
    <reaction evidence="8">
        <text>2 cob(II)yrinate a,c diamide + reduced [electron-transfer flavoprotein] + 2 ATP = 2 adenosylcob(III)yrinate a,c-diamide + 2 triphosphate + oxidized [electron-transfer flavoprotein] + 3 H(+)</text>
        <dbReference type="Rhea" id="RHEA:11528"/>
        <dbReference type="Rhea" id="RHEA-COMP:10685"/>
        <dbReference type="Rhea" id="RHEA-COMP:10686"/>
        <dbReference type="ChEBI" id="CHEBI:15378"/>
        <dbReference type="ChEBI" id="CHEBI:18036"/>
        <dbReference type="ChEBI" id="CHEBI:30616"/>
        <dbReference type="ChEBI" id="CHEBI:57692"/>
        <dbReference type="ChEBI" id="CHEBI:58307"/>
        <dbReference type="ChEBI" id="CHEBI:58503"/>
        <dbReference type="ChEBI" id="CHEBI:58537"/>
        <dbReference type="EC" id="2.5.1.17"/>
    </reaction>
</comment>
<dbReference type="EMBL" id="AP025516">
    <property type="protein sequence ID" value="BDD88434.1"/>
    <property type="molecule type" value="Genomic_DNA"/>
</dbReference>
<comment type="similarity">
    <text evidence="2">Belongs to the Cob(I)alamin adenosyltransferase family.</text>
</comment>
<evidence type="ECO:0000256" key="1">
    <source>
        <dbReference type="ARBA" id="ARBA00005121"/>
    </source>
</evidence>
<dbReference type="PANTHER" id="PTHR46638:SF1">
    <property type="entry name" value="CORRINOID ADENOSYLTRANSFERASE"/>
    <property type="match status" value="1"/>
</dbReference>
<evidence type="ECO:0000256" key="6">
    <source>
        <dbReference type="ARBA" id="ARBA00033334"/>
    </source>
</evidence>
<dbReference type="InterPro" id="IPR027417">
    <property type="entry name" value="P-loop_NTPase"/>
</dbReference>
<organism evidence="10 11">
    <name type="scientific">Desulfofustis limnaeus</name>
    <dbReference type="NCBI Taxonomy" id="2740163"/>
    <lineage>
        <taxon>Bacteria</taxon>
        <taxon>Pseudomonadati</taxon>
        <taxon>Thermodesulfobacteriota</taxon>
        <taxon>Desulfobulbia</taxon>
        <taxon>Desulfobulbales</taxon>
        <taxon>Desulfocapsaceae</taxon>
        <taxon>Desulfofustis</taxon>
    </lineage>
</organism>
<protein>
    <recommendedName>
        <fullName evidence="3">corrinoid adenosyltransferase</fullName>
        <ecNumber evidence="3">2.5.1.17</ecNumber>
    </recommendedName>
    <alternativeName>
        <fullName evidence="5">Cob(II)alamin adenosyltransferase</fullName>
    </alternativeName>
    <alternativeName>
        <fullName evidence="7">Cob(II)yrinic acid a,c-diamide adenosyltransferase</fullName>
    </alternativeName>
    <alternativeName>
        <fullName evidence="6">Cobinamide/cobalamin adenosyltransferase</fullName>
    </alternativeName>
</protein>
<dbReference type="NCBIfam" id="NF004637">
    <property type="entry name" value="PRK05986.1"/>
    <property type="match status" value="1"/>
</dbReference>
<dbReference type="EC" id="2.5.1.17" evidence="3"/>
<dbReference type="PIRSF" id="PIRSF015617">
    <property type="entry name" value="Adensltrnsf_CobA"/>
    <property type="match status" value="1"/>
</dbReference>
<comment type="catalytic activity">
    <reaction evidence="9">
        <text>2 cob(II)alamin + reduced [electron-transfer flavoprotein] + 2 ATP = 2 adenosylcob(III)alamin + 2 triphosphate + oxidized [electron-transfer flavoprotein] + 3 H(+)</text>
        <dbReference type="Rhea" id="RHEA:28671"/>
        <dbReference type="Rhea" id="RHEA-COMP:10685"/>
        <dbReference type="Rhea" id="RHEA-COMP:10686"/>
        <dbReference type="ChEBI" id="CHEBI:15378"/>
        <dbReference type="ChEBI" id="CHEBI:16304"/>
        <dbReference type="ChEBI" id="CHEBI:18036"/>
        <dbReference type="ChEBI" id="CHEBI:18408"/>
        <dbReference type="ChEBI" id="CHEBI:30616"/>
        <dbReference type="ChEBI" id="CHEBI:57692"/>
        <dbReference type="ChEBI" id="CHEBI:58307"/>
        <dbReference type="EC" id="2.5.1.17"/>
    </reaction>
</comment>
<evidence type="ECO:0000256" key="2">
    <source>
        <dbReference type="ARBA" id="ARBA00007487"/>
    </source>
</evidence>
<accession>A0ABN6M8R3</accession>
<sequence>MKSYLQVYTGNGKGKTTAAFGLALRAVGAGKKVFFAQFVKGRSYSEIKAVEQWLPPITVRQYGRGCFIVKEPEQADIDVARQGLAEIQAVLRSGEYGLVILDEAAIALHYRLFTVDELLEAIRSRHQATEVVVTGRYAPPELVAAADLVTEMKEIKHYFNDGVVAREGVEY</sequence>
<reference evidence="10 11" key="1">
    <citation type="submission" date="2022-01" db="EMBL/GenBank/DDBJ databases">
        <title>Desulfofustis limnae sp. nov., a novel mesophilic sulfate-reducing bacterium isolated from marsh soil.</title>
        <authorList>
            <person name="Watanabe M."/>
            <person name="Takahashi A."/>
            <person name="Kojima H."/>
            <person name="Fukui M."/>
        </authorList>
    </citation>
    <scope>NUCLEOTIDE SEQUENCE [LARGE SCALE GENOMIC DNA]</scope>
    <source>
        <strain evidence="10 11">PPLL</strain>
    </source>
</reference>
<evidence type="ECO:0000256" key="8">
    <source>
        <dbReference type="ARBA" id="ARBA00048555"/>
    </source>
</evidence>
<dbReference type="Pfam" id="PF02572">
    <property type="entry name" value="CobA_CobO_BtuR"/>
    <property type="match status" value="1"/>
</dbReference>
<dbReference type="PANTHER" id="PTHR46638">
    <property type="entry name" value="CORRINOID ADENOSYLTRANSFERASE"/>
    <property type="match status" value="1"/>
</dbReference>
<dbReference type="SUPFAM" id="SSF52540">
    <property type="entry name" value="P-loop containing nucleoside triphosphate hydrolases"/>
    <property type="match status" value="1"/>
</dbReference>
<comment type="pathway">
    <text evidence="1">Cofactor biosynthesis; adenosylcobalamin biosynthesis; adenosylcobalamin from cob(II)yrinate a,c-diamide: step 2/7.</text>
</comment>
<evidence type="ECO:0000256" key="7">
    <source>
        <dbReference type="ARBA" id="ARBA00033354"/>
    </source>
</evidence>
<evidence type="ECO:0000313" key="11">
    <source>
        <dbReference type="Proteomes" id="UP000830055"/>
    </source>
</evidence>
<gene>
    <name evidence="10" type="primary">btuR</name>
    <name evidence="10" type="ORF">DPPLL_27990</name>
</gene>